<gene>
    <name evidence="1" type="ORF">G6N74_14245</name>
</gene>
<protein>
    <submittedName>
        <fullName evidence="1">Uncharacterized protein</fullName>
    </submittedName>
</protein>
<name>A0A7C9VA43_9HYPH</name>
<dbReference type="EMBL" id="JAAKZG010000005">
    <property type="protein sequence ID" value="NGN42226.1"/>
    <property type="molecule type" value="Genomic_DNA"/>
</dbReference>
<organism evidence="1 2">
    <name type="scientific">Mesorhizobium zhangyense</name>
    <dbReference type="NCBI Taxonomy" id="1776730"/>
    <lineage>
        <taxon>Bacteria</taxon>
        <taxon>Pseudomonadati</taxon>
        <taxon>Pseudomonadota</taxon>
        <taxon>Alphaproteobacteria</taxon>
        <taxon>Hyphomicrobiales</taxon>
        <taxon>Phyllobacteriaceae</taxon>
        <taxon>Mesorhizobium</taxon>
    </lineage>
</organism>
<keyword evidence="2" id="KW-1185">Reference proteome</keyword>
<evidence type="ECO:0000313" key="2">
    <source>
        <dbReference type="Proteomes" id="UP000481252"/>
    </source>
</evidence>
<proteinExistence type="predicted"/>
<dbReference type="RefSeq" id="WP_165118384.1">
    <property type="nucleotide sequence ID" value="NZ_JAAKZG010000005.1"/>
</dbReference>
<comment type="caution">
    <text evidence="1">The sequence shown here is derived from an EMBL/GenBank/DDBJ whole genome shotgun (WGS) entry which is preliminary data.</text>
</comment>
<accession>A0A7C9VA43</accession>
<evidence type="ECO:0000313" key="1">
    <source>
        <dbReference type="EMBL" id="NGN42226.1"/>
    </source>
</evidence>
<reference evidence="1 2" key="1">
    <citation type="submission" date="2020-02" db="EMBL/GenBank/DDBJ databases">
        <title>Genome sequence of the type strain CGMCC 1.15528 of Mesorhizobium zhangyense.</title>
        <authorList>
            <person name="Gao J."/>
            <person name="Sun J."/>
        </authorList>
    </citation>
    <scope>NUCLEOTIDE SEQUENCE [LARGE SCALE GENOMIC DNA]</scope>
    <source>
        <strain evidence="1 2">CGMCC 1.15528</strain>
    </source>
</reference>
<sequence>MKSWTDRLNAPAKVEIKPAPVSIAGMRKGEVMLVPTPKLVDDFIRAIPAGHHVDVVTMRKTLAVAHKAEVTCPIYTGYHLRTVAEAAHEALERGADLDDITPFWRVLDAKTPTTKRLTFGAGFVAEQRQREGLTG</sequence>
<dbReference type="AlphaFoldDB" id="A0A7C9VA43"/>
<dbReference type="Proteomes" id="UP000481252">
    <property type="component" value="Unassembled WGS sequence"/>
</dbReference>